<feature type="region of interest" description="Disordered" evidence="1">
    <location>
        <begin position="360"/>
        <end position="390"/>
    </location>
</feature>
<dbReference type="InterPro" id="IPR039859">
    <property type="entry name" value="PFA4/ZDH16/20/ERF2-like"/>
</dbReference>
<dbReference type="PROSITE" id="PS50216">
    <property type="entry name" value="DHHC"/>
    <property type="match status" value="1"/>
</dbReference>
<sequence>MSTLTILVGRFMPVIVLSLVGYTYYVFVYRICVKRLINYNRTTQAVIYLVIYNILFIMTLLSYFKVLFQDPGSPSKPQKRTPQQSSTQSENDDTINVSQPQPTVQSTFTIHHFNPVTNPINTSNADALLQMENAFVKSNASPATGNVTTSNLPNPPSSVMIPMPSTFISKRDGRLRWCDRCNYVKSDRCHHCSECDTLYTSLYADYAFAAAIPILVEQLKEDNYLDIQLIVLMILGFLFGLLLTGFTLVHTTYLLQNRTTIESISFRSRTYHVRVQFDTENPLGYGVATTRPGENLWNLGWKKNWKYVMGDKWWLWFIPFGNPPGNGLVYPFNPDLQSRLIEDARRQSQVQEDRMNMMMQQAQQSNTRGATTIDASGSGGGGGKLGGSRL</sequence>
<feature type="compositionally biased region" description="Polar residues" evidence="1">
    <location>
        <begin position="80"/>
        <end position="100"/>
    </location>
</feature>
<protein>
    <submittedName>
        <fullName evidence="3">12988_t:CDS:1</fullName>
    </submittedName>
</protein>
<keyword evidence="2" id="KW-0472">Membrane</keyword>
<evidence type="ECO:0000313" key="4">
    <source>
        <dbReference type="Proteomes" id="UP000789375"/>
    </source>
</evidence>
<comment type="caution">
    <text evidence="3">The sequence shown here is derived from an EMBL/GenBank/DDBJ whole genome shotgun (WGS) entry which is preliminary data.</text>
</comment>
<feature type="transmembrane region" description="Helical" evidence="2">
    <location>
        <begin position="45"/>
        <end position="64"/>
    </location>
</feature>
<accession>A0A9N8YZP4</accession>
<dbReference type="PANTHER" id="PTHR12246">
    <property type="entry name" value="PALMITOYLTRANSFERASE ZDHHC16"/>
    <property type="match status" value="1"/>
</dbReference>
<evidence type="ECO:0000256" key="2">
    <source>
        <dbReference type="SAM" id="Phobius"/>
    </source>
</evidence>
<dbReference type="EMBL" id="CAJVPP010000295">
    <property type="protein sequence ID" value="CAG8466436.1"/>
    <property type="molecule type" value="Genomic_DNA"/>
</dbReference>
<keyword evidence="2" id="KW-0812">Transmembrane</keyword>
<feature type="compositionally biased region" description="Polar residues" evidence="1">
    <location>
        <begin position="365"/>
        <end position="375"/>
    </location>
</feature>
<dbReference type="Proteomes" id="UP000789375">
    <property type="component" value="Unassembled WGS sequence"/>
</dbReference>
<evidence type="ECO:0000256" key="1">
    <source>
        <dbReference type="SAM" id="MobiDB-lite"/>
    </source>
</evidence>
<keyword evidence="2" id="KW-1133">Transmembrane helix</keyword>
<gene>
    <name evidence="3" type="ORF">FMOSSE_LOCUS2298</name>
</gene>
<dbReference type="AlphaFoldDB" id="A0A9N8YZP4"/>
<evidence type="ECO:0000313" key="3">
    <source>
        <dbReference type="EMBL" id="CAG8466436.1"/>
    </source>
</evidence>
<feature type="transmembrane region" description="Helical" evidence="2">
    <location>
        <begin position="12"/>
        <end position="33"/>
    </location>
</feature>
<name>A0A9N8YZP4_FUNMO</name>
<feature type="region of interest" description="Disordered" evidence="1">
    <location>
        <begin position="74"/>
        <end position="100"/>
    </location>
</feature>
<feature type="compositionally biased region" description="Gly residues" evidence="1">
    <location>
        <begin position="377"/>
        <end position="390"/>
    </location>
</feature>
<keyword evidence="4" id="KW-1185">Reference proteome</keyword>
<feature type="transmembrane region" description="Helical" evidence="2">
    <location>
        <begin position="227"/>
        <end position="249"/>
    </location>
</feature>
<reference evidence="3" key="1">
    <citation type="submission" date="2021-06" db="EMBL/GenBank/DDBJ databases">
        <authorList>
            <person name="Kallberg Y."/>
            <person name="Tangrot J."/>
            <person name="Rosling A."/>
        </authorList>
    </citation>
    <scope>NUCLEOTIDE SEQUENCE</scope>
    <source>
        <strain evidence="3">87-6 pot B 2015</strain>
    </source>
</reference>
<proteinExistence type="predicted"/>
<dbReference type="GO" id="GO:0016409">
    <property type="term" value="F:palmitoyltransferase activity"/>
    <property type="evidence" value="ECO:0007669"/>
    <property type="project" value="InterPro"/>
</dbReference>
<organism evidence="3 4">
    <name type="scientific">Funneliformis mosseae</name>
    <name type="common">Endomycorrhizal fungus</name>
    <name type="synonym">Glomus mosseae</name>
    <dbReference type="NCBI Taxonomy" id="27381"/>
    <lineage>
        <taxon>Eukaryota</taxon>
        <taxon>Fungi</taxon>
        <taxon>Fungi incertae sedis</taxon>
        <taxon>Mucoromycota</taxon>
        <taxon>Glomeromycotina</taxon>
        <taxon>Glomeromycetes</taxon>
        <taxon>Glomerales</taxon>
        <taxon>Glomeraceae</taxon>
        <taxon>Funneliformis</taxon>
    </lineage>
</organism>